<protein>
    <recommendedName>
        <fullName evidence="3">ATP-binding protein</fullName>
    </recommendedName>
</protein>
<dbReference type="RefSeq" id="WP_283896179.1">
    <property type="nucleotide sequence ID" value="NZ_JARWAF010000008.1"/>
</dbReference>
<dbReference type="SUPFAM" id="SSF48371">
    <property type="entry name" value="ARM repeat"/>
    <property type="match status" value="1"/>
</dbReference>
<sequence>MVNAVQNGFQTVENHFYPQTSPPDPWLTPDEAFDDPHAAAYFAHHWVLVGRSELLGQVTSFLTEGGGTEGRIGVLLGAAGGGKSRMLRALAAEFAHRTGGVVRVLPAVAAVGHRHAERLPTDANLLVVIEDVHQRADELTGLVGEIRRERPNASILLSARPSGTAALRSTLRQLRIDDAQVPSWTLGELSMRDAAALAAEALGETKRHLARRLAAAVGDSPFLIVFSAVEIARDRLDPRWLESDAGLHRQITEAFIATTLADPVTRDGDRALLYAVAAMQPVRTDVPHVLKAMEGLLGTTDTVLRAQLARLVNGGVLTRRGNSHRILPDLLGDVLLAEAAIDPGSGAPTTFLERVLAHADGEALTNLLVNTGRVDWQWSRPRPMGRSPVEPLWRLLESAYRDGSPDMRSSLLKIVRRIAAFQPRRALDLVRPVVDAGPDSARHVLDDVPPVLAAAAQDPDHLGEALDQLWKVGQYDTRPPHSTPQSALRLLGDLASYSRDKPLFYQEAMVDAVARWARQGAVLPGGRMPFALLDRIFETVAEHHETDGWTLTISRLPVSADRVATVRARAFQVLLDAYGSPDPVQACAAAMSFAEAFRDQREPFTSSLVSALEALAARTREVCPGPLVALAVRRSVHWHVDYGHGLAAETAQTILDALPDSLPHRLSVLMYSDAHEWAVADEEYDFSAAERDWARRLDEAAEQASAWSDSVAWGILRDLLETGMQAFAEIPSGCAQLVAHMVLERPGRALAFVRGAAEGDDITVDLVLPPALSALWTNAPRTAEQVVKELLATDRVASHRSVLRAAESRIATGEALHPQELAVARRLSVHPDATVRTAVLRLTAAMIRRSVGRAEAIALLSSVPFSDLGRGAADFCWAFIGPNALVWSELTPAQRTFCVTELGKVPTLEDHRVQKTLAALSDTYEDEALDMLLGRLESWEEGADPQFLPLPFAWSTTRPFRSSPNRGGLLRRLVQWFEEPRENPWRRELYGPELFTTVAGESYDSEVRQVLLEPFRSGDSARMRAAAPLLSGGSGELLWEETGFVAEVLRAAAQQSEELYRTVGGHLMSSVTCGSKTNAVGEPFPQDIELRERAIQARAALPAGSPEERLYSALQDHANAEISRALEEDVDFDNRRDW</sequence>
<organism evidence="1 2">
    <name type="scientific">Streptomyces pakalii</name>
    <dbReference type="NCBI Taxonomy" id="3036494"/>
    <lineage>
        <taxon>Bacteria</taxon>
        <taxon>Bacillati</taxon>
        <taxon>Actinomycetota</taxon>
        <taxon>Actinomycetes</taxon>
        <taxon>Kitasatosporales</taxon>
        <taxon>Streptomycetaceae</taxon>
        <taxon>Streptomyces</taxon>
    </lineage>
</organism>
<keyword evidence="2" id="KW-1185">Reference proteome</keyword>
<gene>
    <name evidence="1" type="ORF">P5W92_19030</name>
</gene>
<comment type="caution">
    <text evidence="1">The sequence shown here is derived from an EMBL/GenBank/DDBJ whole genome shotgun (WGS) entry which is preliminary data.</text>
</comment>
<evidence type="ECO:0000313" key="1">
    <source>
        <dbReference type="EMBL" id="MDJ1642484.1"/>
    </source>
</evidence>
<dbReference type="SUPFAM" id="SSF52540">
    <property type="entry name" value="P-loop containing nucleoside triphosphate hydrolases"/>
    <property type="match status" value="1"/>
</dbReference>
<accession>A0ABT7DCA7</accession>
<dbReference type="EMBL" id="JARWAF010000008">
    <property type="protein sequence ID" value="MDJ1642484.1"/>
    <property type="molecule type" value="Genomic_DNA"/>
</dbReference>
<dbReference type="InterPro" id="IPR027417">
    <property type="entry name" value="P-loop_NTPase"/>
</dbReference>
<proteinExistence type="predicted"/>
<reference evidence="1 2" key="1">
    <citation type="submission" date="2023-04" db="EMBL/GenBank/DDBJ databases">
        <title>A novel species of the genus Streptomyces: Streptomyces pakalii sp. nov. isolated from a Mexican soil jungle.</title>
        <authorList>
            <person name="Chavez-Hernandez M.A."/>
            <person name="Ortiz-Alvarez J."/>
            <person name="Villa-Tanaca L."/>
            <person name="Hernandez-Rodriguez C."/>
        </authorList>
    </citation>
    <scope>NUCLEOTIDE SEQUENCE [LARGE SCALE GENOMIC DNA]</scope>
    <source>
        <strain evidence="1 2">ENCB-J15</strain>
    </source>
</reference>
<evidence type="ECO:0008006" key="3">
    <source>
        <dbReference type="Google" id="ProtNLM"/>
    </source>
</evidence>
<dbReference type="Proteomes" id="UP001237194">
    <property type="component" value="Unassembled WGS sequence"/>
</dbReference>
<evidence type="ECO:0000313" key="2">
    <source>
        <dbReference type="Proteomes" id="UP001237194"/>
    </source>
</evidence>
<name>A0ABT7DCA7_9ACTN</name>
<dbReference type="InterPro" id="IPR016024">
    <property type="entry name" value="ARM-type_fold"/>
</dbReference>